<dbReference type="Pfam" id="PF01302">
    <property type="entry name" value="CAP_GLY"/>
    <property type="match status" value="1"/>
</dbReference>
<dbReference type="GeneID" id="28761716"/>
<dbReference type="EMBL" id="KV441551">
    <property type="protein sequence ID" value="OAG07055.1"/>
    <property type="molecule type" value="Genomic_DNA"/>
</dbReference>
<organism evidence="11 12">
    <name type="scientific">Paraphaeosphaeria sporulosa</name>
    <dbReference type="NCBI Taxonomy" id="1460663"/>
    <lineage>
        <taxon>Eukaryota</taxon>
        <taxon>Fungi</taxon>
        <taxon>Dikarya</taxon>
        <taxon>Ascomycota</taxon>
        <taxon>Pezizomycotina</taxon>
        <taxon>Dothideomycetes</taxon>
        <taxon>Pleosporomycetidae</taxon>
        <taxon>Pleosporales</taxon>
        <taxon>Massarineae</taxon>
        <taxon>Didymosphaeriaceae</taxon>
        <taxon>Paraphaeosphaeria</taxon>
    </lineage>
</organism>
<dbReference type="SMART" id="SM01052">
    <property type="entry name" value="CAP_GLY"/>
    <property type="match status" value="1"/>
</dbReference>
<dbReference type="Pfam" id="PF12455">
    <property type="entry name" value="Dynactin"/>
    <property type="match status" value="1"/>
</dbReference>
<sequence length="1214" mass="135472">MAPALDLKAGQVVEVRLQKPEPITHRGTIRYIGEVNVPGQEGIEFVGIELSSATGKNDGSVQGERYFQCPPMHGLFAARDKVTKIIQQARPVAPKVAPPKPATPGARPRPSSVGASQTTARPARLSSVGGAKPTTLQQRLAAAAKPSSPVKGAPARPPSTTRPPSATSRASITPSAQSRRVSTVGSSQPPTTRPTRKPSLSSATASGTRSTAPRETAPPPTKAPTERTRQIPEAEYRRLQKQQEDTSQLEADVLKLRTENERYKEAIFPKLNEKVQKYGNENASIKEEIALLKAENDKLEKALQERDTIVELATIDREMAEEQKEQLEAELENERAVIEELRLELEIKQEEASFIDDDMPEDEKQLAMLRQAQNERDRYREGIVKLRDMTREQIKELEARNRELEAQVAHTETIEADYAAAKDEIVTLQGYVSDLRERVDTNNEMEEMNEELIDKIATLEDSISRLRLERKELSTMVEVSNETVNDYAEHADDLEAELETRDAQLADVSRERDAVEKDNAELQDRLSKYQTVAMELQSQVQELRADKATTEEEVKDVTGRFNEVMELQRRLRTAGVKDTNRQIDTSLQHLAAKEAQEQRDMIRHYLTESAYADFNGSSVQAYFRAKSISFKANLTASVIRTSTTDQFGGEKGPEQVLDALMRHDVVGHFDYIHTYTEQIWTAMASCTLDEFVKAGHLFQDFESVVRTVEGCMSSLKRDELNLKDSLESARGSYNVLGAMYRSNTYLSNARPDSTIILHVSVIRASLERIRSVFDALKTFVSRVEPVYENVEDHVDLGAFTEPTQTTTETLNVVTKFSAALKALQKDSLYPSLPDGIEALVSMNESLDRFANKAQDNAVAFIRNVLSKLAKEPEGVDATMMTAELDTLFKKNLLHELHSSVSDAKLRIGQWNEYASILNNCLEVQLQPAPWVVKAQQIEAEKKQSIESEKKLQLISTELHAALLQVRERQETIDTKELEIEHLKARAQEAAVKAGTIETLQADLDKARSERETYRSEAETLQAQIARLEREGVSRPDDISNAVPATPQPTRERPEPVEAPQATVSSSFATLVKALREENQYLRQRENADILSHDLDAVFAKARTERAARAKADARHKQALAAEMLDMAFTSQLMGMQGSVVRPLELWGGELTAEGGEKEGHAVPWQQTQKQKGGPSFPLMLQTGKMASPLAYVDDLSFVDLSPAAEAFEVMGNWP</sequence>
<evidence type="ECO:0000259" key="10">
    <source>
        <dbReference type="PROSITE" id="PS50245"/>
    </source>
</evidence>
<protein>
    <recommendedName>
        <fullName evidence="10">CAP-Gly domain-containing protein</fullName>
    </recommendedName>
</protein>
<comment type="subcellular location">
    <subcellularLocation>
        <location evidence="1">Cytoplasm</location>
        <location evidence="1">Cytoskeleton</location>
    </subcellularLocation>
</comment>
<evidence type="ECO:0000256" key="9">
    <source>
        <dbReference type="SAM" id="MobiDB-lite"/>
    </source>
</evidence>
<evidence type="ECO:0000256" key="3">
    <source>
        <dbReference type="ARBA" id="ARBA00022490"/>
    </source>
</evidence>
<evidence type="ECO:0000256" key="8">
    <source>
        <dbReference type="SAM" id="Coils"/>
    </source>
</evidence>
<accession>A0A177CHL6</accession>
<dbReference type="Proteomes" id="UP000077069">
    <property type="component" value="Unassembled WGS sequence"/>
</dbReference>
<feature type="region of interest" description="Disordered" evidence="9">
    <location>
        <begin position="90"/>
        <end position="231"/>
    </location>
</feature>
<dbReference type="OrthoDB" id="2130750at2759"/>
<reference evidence="11 12" key="1">
    <citation type="submission" date="2016-05" db="EMBL/GenBank/DDBJ databases">
        <title>Comparative analysis of secretome profiles of manganese(II)-oxidizing ascomycete fungi.</title>
        <authorList>
            <consortium name="DOE Joint Genome Institute"/>
            <person name="Zeiner C.A."/>
            <person name="Purvine S.O."/>
            <person name="Zink E.M."/>
            <person name="Wu S."/>
            <person name="Pasa-Tolic L."/>
            <person name="Chaput D.L."/>
            <person name="Haridas S."/>
            <person name="Grigoriev I.V."/>
            <person name="Santelli C.M."/>
            <person name="Hansel C.M."/>
        </authorList>
    </citation>
    <scope>NUCLEOTIDE SEQUENCE [LARGE SCALE GENOMIC DNA]</scope>
    <source>
        <strain evidence="11 12">AP3s5-JAC2a</strain>
    </source>
</reference>
<keyword evidence="6 8" id="KW-0175">Coiled coil</keyword>
<evidence type="ECO:0000313" key="11">
    <source>
        <dbReference type="EMBL" id="OAG07055.1"/>
    </source>
</evidence>
<feature type="region of interest" description="Disordered" evidence="9">
    <location>
        <begin position="1029"/>
        <end position="1063"/>
    </location>
</feature>
<gene>
    <name evidence="11" type="ORF">CC84DRAFT_1163304</name>
</gene>
<dbReference type="RefSeq" id="XP_018037420.1">
    <property type="nucleotide sequence ID" value="XM_018178230.1"/>
</dbReference>
<comment type="similarity">
    <text evidence="2">Belongs to the dynactin 150 kDa subunit family.</text>
</comment>
<feature type="coiled-coil region" evidence="8">
    <location>
        <begin position="442"/>
        <end position="560"/>
    </location>
</feature>
<dbReference type="STRING" id="1460663.A0A177CHL6"/>
<dbReference type="AlphaFoldDB" id="A0A177CHL6"/>
<dbReference type="Gene3D" id="2.30.30.190">
    <property type="entry name" value="CAP Gly-rich-like domain"/>
    <property type="match status" value="1"/>
</dbReference>
<dbReference type="SUPFAM" id="SSF74924">
    <property type="entry name" value="Cap-Gly domain"/>
    <property type="match status" value="1"/>
</dbReference>
<evidence type="ECO:0000256" key="6">
    <source>
        <dbReference type="ARBA" id="ARBA00023054"/>
    </source>
</evidence>
<dbReference type="PROSITE" id="PS00845">
    <property type="entry name" value="CAP_GLY_1"/>
    <property type="match status" value="1"/>
</dbReference>
<dbReference type="PROSITE" id="PS50245">
    <property type="entry name" value="CAP_GLY_2"/>
    <property type="match status" value="1"/>
</dbReference>
<dbReference type="InterPro" id="IPR036859">
    <property type="entry name" value="CAP-Gly_dom_sf"/>
</dbReference>
<evidence type="ECO:0000256" key="1">
    <source>
        <dbReference type="ARBA" id="ARBA00004245"/>
    </source>
</evidence>
<dbReference type="InterPro" id="IPR022157">
    <property type="entry name" value="Dynactin"/>
</dbReference>
<dbReference type="InterPro" id="IPR000938">
    <property type="entry name" value="CAP-Gly_domain"/>
</dbReference>
<keyword evidence="4" id="KW-0493">Microtubule</keyword>
<evidence type="ECO:0000256" key="5">
    <source>
        <dbReference type="ARBA" id="ARBA00023017"/>
    </source>
</evidence>
<feature type="region of interest" description="Disordered" evidence="9">
    <location>
        <begin position="1154"/>
        <end position="1176"/>
    </location>
</feature>
<proteinExistence type="inferred from homology"/>
<dbReference type="PANTHER" id="PTHR18916">
    <property type="entry name" value="DYNACTIN 1-RELATED MICROTUBULE-BINDING"/>
    <property type="match status" value="1"/>
</dbReference>
<evidence type="ECO:0000313" key="12">
    <source>
        <dbReference type="Proteomes" id="UP000077069"/>
    </source>
</evidence>
<evidence type="ECO:0000256" key="2">
    <source>
        <dbReference type="ARBA" id="ARBA00011010"/>
    </source>
</evidence>
<feature type="coiled-coil region" evidence="8">
    <location>
        <begin position="239"/>
        <end position="414"/>
    </location>
</feature>
<keyword evidence="7" id="KW-0206">Cytoskeleton</keyword>
<keyword evidence="12" id="KW-1185">Reference proteome</keyword>
<dbReference type="GO" id="GO:0030286">
    <property type="term" value="C:dynein complex"/>
    <property type="evidence" value="ECO:0007669"/>
    <property type="project" value="UniProtKB-KW"/>
</dbReference>
<dbReference type="Gene3D" id="1.10.287.1490">
    <property type="match status" value="1"/>
</dbReference>
<keyword evidence="3" id="KW-0963">Cytoplasm</keyword>
<evidence type="ECO:0000256" key="7">
    <source>
        <dbReference type="ARBA" id="ARBA00023212"/>
    </source>
</evidence>
<dbReference type="GO" id="GO:0005874">
    <property type="term" value="C:microtubule"/>
    <property type="evidence" value="ECO:0007669"/>
    <property type="project" value="UniProtKB-KW"/>
</dbReference>
<dbReference type="InParanoid" id="A0A177CHL6"/>
<feature type="compositionally biased region" description="Low complexity" evidence="9">
    <location>
        <begin position="199"/>
        <end position="215"/>
    </location>
</feature>
<feature type="compositionally biased region" description="Polar residues" evidence="9">
    <location>
        <begin position="172"/>
        <end position="190"/>
    </location>
</feature>
<name>A0A177CHL6_9PLEO</name>
<feature type="domain" description="CAP-Gly" evidence="10">
    <location>
        <begin position="45"/>
        <end position="78"/>
    </location>
</feature>
<keyword evidence="5" id="KW-0243">Dynein</keyword>
<feature type="compositionally biased region" description="Low complexity" evidence="9">
    <location>
        <begin position="162"/>
        <end position="171"/>
    </location>
</feature>
<evidence type="ECO:0000256" key="4">
    <source>
        <dbReference type="ARBA" id="ARBA00022701"/>
    </source>
</evidence>